<evidence type="ECO:0000256" key="3">
    <source>
        <dbReference type="ARBA" id="ARBA00022692"/>
    </source>
</evidence>
<keyword evidence="5 6" id="KW-0472">Membrane</keyword>
<comment type="caution">
    <text evidence="8">The sequence shown here is derived from an EMBL/GenBank/DDBJ whole genome shotgun (WGS) entry which is preliminary data.</text>
</comment>
<dbReference type="InterPro" id="IPR052053">
    <property type="entry name" value="IM_YidH-like"/>
</dbReference>
<sequence>MWVDQSQRPRRWPRQLYETGGEPDPRFTLANERTFLAWLRTALSLMAAGVAVQALHEQPVSGVLWTSLAISLIGTGVLCSATAFRRWYATERALRVGAPLPAPRLGPVLGYGLAFFGLTAGLLLFTGEA</sequence>
<dbReference type="RefSeq" id="WP_344135175.1">
    <property type="nucleotide sequence ID" value="NZ_BAAARA010000019.1"/>
</dbReference>
<dbReference type="Pfam" id="PF02656">
    <property type="entry name" value="DUF202"/>
    <property type="match status" value="1"/>
</dbReference>
<feature type="domain" description="DUF202" evidence="7">
    <location>
        <begin position="26"/>
        <end position="93"/>
    </location>
</feature>
<keyword evidence="2" id="KW-1003">Cell membrane</keyword>
<feature type="transmembrane region" description="Helical" evidence="6">
    <location>
        <begin position="105"/>
        <end position="125"/>
    </location>
</feature>
<evidence type="ECO:0000256" key="1">
    <source>
        <dbReference type="ARBA" id="ARBA00004651"/>
    </source>
</evidence>
<keyword evidence="3 6" id="KW-0812">Transmembrane</keyword>
<comment type="subcellular location">
    <subcellularLocation>
        <location evidence="1">Cell membrane</location>
        <topology evidence="1">Multi-pass membrane protein</topology>
    </subcellularLocation>
</comment>
<dbReference type="Proteomes" id="UP001501218">
    <property type="component" value="Unassembled WGS sequence"/>
</dbReference>
<dbReference type="PANTHER" id="PTHR34187">
    <property type="entry name" value="FGR18P"/>
    <property type="match status" value="1"/>
</dbReference>
<reference evidence="9" key="1">
    <citation type="journal article" date="2019" name="Int. J. Syst. Evol. Microbiol.">
        <title>The Global Catalogue of Microorganisms (GCM) 10K type strain sequencing project: providing services to taxonomists for standard genome sequencing and annotation.</title>
        <authorList>
            <consortium name="The Broad Institute Genomics Platform"/>
            <consortium name="The Broad Institute Genome Sequencing Center for Infectious Disease"/>
            <person name="Wu L."/>
            <person name="Ma J."/>
        </authorList>
    </citation>
    <scope>NUCLEOTIDE SEQUENCE [LARGE SCALE GENOMIC DNA]</scope>
    <source>
        <strain evidence="9">JCM 16221</strain>
    </source>
</reference>
<evidence type="ECO:0000256" key="6">
    <source>
        <dbReference type="SAM" id="Phobius"/>
    </source>
</evidence>
<dbReference type="PANTHER" id="PTHR34187:SF2">
    <property type="entry name" value="DUF202 DOMAIN-CONTAINING PROTEIN"/>
    <property type="match status" value="1"/>
</dbReference>
<protein>
    <submittedName>
        <fullName evidence="8">DUF202 domain-containing protein</fullName>
    </submittedName>
</protein>
<feature type="transmembrane region" description="Helical" evidence="6">
    <location>
        <begin position="35"/>
        <end position="56"/>
    </location>
</feature>
<dbReference type="InterPro" id="IPR003807">
    <property type="entry name" value="DUF202"/>
</dbReference>
<feature type="transmembrane region" description="Helical" evidence="6">
    <location>
        <begin position="62"/>
        <end position="84"/>
    </location>
</feature>
<keyword evidence="9" id="KW-1185">Reference proteome</keyword>
<organism evidence="8 9">
    <name type="scientific">Saccharopolyspora halophila</name>
    <dbReference type="NCBI Taxonomy" id="405551"/>
    <lineage>
        <taxon>Bacteria</taxon>
        <taxon>Bacillati</taxon>
        <taxon>Actinomycetota</taxon>
        <taxon>Actinomycetes</taxon>
        <taxon>Pseudonocardiales</taxon>
        <taxon>Pseudonocardiaceae</taxon>
        <taxon>Saccharopolyspora</taxon>
    </lineage>
</organism>
<evidence type="ECO:0000313" key="8">
    <source>
        <dbReference type="EMBL" id="GAA2357961.1"/>
    </source>
</evidence>
<keyword evidence="4 6" id="KW-1133">Transmembrane helix</keyword>
<evidence type="ECO:0000256" key="2">
    <source>
        <dbReference type="ARBA" id="ARBA00022475"/>
    </source>
</evidence>
<evidence type="ECO:0000313" key="9">
    <source>
        <dbReference type="Proteomes" id="UP001501218"/>
    </source>
</evidence>
<evidence type="ECO:0000256" key="4">
    <source>
        <dbReference type="ARBA" id="ARBA00022989"/>
    </source>
</evidence>
<gene>
    <name evidence="8" type="ORF">GCM10009854_40400</name>
</gene>
<evidence type="ECO:0000256" key="5">
    <source>
        <dbReference type="ARBA" id="ARBA00023136"/>
    </source>
</evidence>
<accession>A0ABP5TP69</accession>
<dbReference type="EMBL" id="BAAARA010000019">
    <property type="protein sequence ID" value="GAA2357961.1"/>
    <property type="molecule type" value="Genomic_DNA"/>
</dbReference>
<proteinExistence type="predicted"/>
<evidence type="ECO:0000259" key="7">
    <source>
        <dbReference type="Pfam" id="PF02656"/>
    </source>
</evidence>
<name>A0ABP5TP69_9PSEU</name>